<accession>A0ABV7EUN4</accession>
<evidence type="ECO:0000256" key="2">
    <source>
        <dbReference type="ARBA" id="ARBA00030291"/>
    </source>
</evidence>
<evidence type="ECO:0000256" key="5">
    <source>
        <dbReference type="ARBA" id="ARBA00032460"/>
    </source>
</evidence>
<organism evidence="9 10">
    <name type="scientific">Undibacterium arcticum</name>
    <dbReference type="NCBI Taxonomy" id="1762892"/>
    <lineage>
        <taxon>Bacteria</taxon>
        <taxon>Pseudomonadati</taxon>
        <taxon>Pseudomonadota</taxon>
        <taxon>Betaproteobacteria</taxon>
        <taxon>Burkholderiales</taxon>
        <taxon>Oxalobacteraceae</taxon>
        <taxon>Undibacterium</taxon>
    </lineage>
</organism>
<dbReference type="GO" id="GO:0004462">
    <property type="term" value="F:lactoylglutathione lyase activity"/>
    <property type="evidence" value="ECO:0007669"/>
    <property type="project" value="UniProtKB-EC"/>
</dbReference>
<dbReference type="NCBIfam" id="TIGR00068">
    <property type="entry name" value="glyox_I"/>
    <property type="match status" value="1"/>
</dbReference>
<evidence type="ECO:0000313" key="10">
    <source>
        <dbReference type="Proteomes" id="UP001595530"/>
    </source>
</evidence>
<dbReference type="PROSITE" id="PS51819">
    <property type="entry name" value="VOC"/>
    <property type="match status" value="1"/>
</dbReference>
<dbReference type="RefSeq" id="WP_390324904.1">
    <property type="nucleotide sequence ID" value="NZ_JBHRTP010000002.1"/>
</dbReference>
<evidence type="ECO:0000256" key="7">
    <source>
        <dbReference type="ARBA" id="ARBA00048273"/>
    </source>
</evidence>
<dbReference type="InterPro" id="IPR037523">
    <property type="entry name" value="VOC_core"/>
</dbReference>
<dbReference type="PANTHER" id="PTHR46036">
    <property type="entry name" value="LACTOYLGLUTATHIONE LYASE"/>
    <property type="match status" value="1"/>
</dbReference>
<protein>
    <recommendedName>
        <fullName evidence="4">Aldoketomutase</fullName>
    </recommendedName>
    <alternativeName>
        <fullName evidence="3">Glyoxalase I</fullName>
    </alternativeName>
    <alternativeName>
        <fullName evidence="2">Ketone-aldehyde mutase</fullName>
    </alternativeName>
    <alternativeName>
        <fullName evidence="5">Methylglyoxalase</fullName>
    </alternativeName>
    <alternativeName>
        <fullName evidence="6">S-D-lactoylglutathione methylglyoxal lyase</fullName>
    </alternativeName>
</protein>
<proteinExistence type="predicted"/>
<dbReference type="Pfam" id="PF00903">
    <property type="entry name" value="Glyoxalase"/>
    <property type="match status" value="1"/>
</dbReference>
<dbReference type="InterPro" id="IPR004361">
    <property type="entry name" value="Glyoxalase_1"/>
</dbReference>
<feature type="domain" description="VOC" evidence="8">
    <location>
        <begin position="4"/>
        <end position="129"/>
    </location>
</feature>
<comment type="caution">
    <text evidence="9">The sequence shown here is derived from an EMBL/GenBank/DDBJ whole genome shotgun (WGS) entry which is preliminary data.</text>
</comment>
<evidence type="ECO:0000256" key="4">
    <source>
        <dbReference type="ARBA" id="ARBA00030892"/>
    </source>
</evidence>
<evidence type="ECO:0000256" key="6">
    <source>
        <dbReference type="ARBA" id="ARBA00033298"/>
    </source>
</evidence>
<evidence type="ECO:0000313" key="9">
    <source>
        <dbReference type="EMBL" id="MFC3106448.1"/>
    </source>
</evidence>
<dbReference type="PANTHER" id="PTHR46036:SF5">
    <property type="entry name" value="LACTOYLGLUTATHIONE LYASE"/>
    <property type="match status" value="1"/>
</dbReference>
<comment type="cofactor">
    <cofactor evidence="1">
        <name>Ni(2+)</name>
        <dbReference type="ChEBI" id="CHEBI:49786"/>
    </cofactor>
</comment>
<comment type="catalytic activity">
    <reaction evidence="7">
        <text>(R)-S-lactoylglutathione = methylglyoxal + glutathione</text>
        <dbReference type="Rhea" id="RHEA:19069"/>
        <dbReference type="ChEBI" id="CHEBI:17158"/>
        <dbReference type="ChEBI" id="CHEBI:57474"/>
        <dbReference type="ChEBI" id="CHEBI:57925"/>
        <dbReference type="EC" id="4.4.1.5"/>
    </reaction>
</comment>
<keyword evidence="9" id="KW-0456">Lyase</keyword>
<dbReference type="SUPFAM" id="SSF54593">
    <property type="entry name" value="Glyoxalase/Bleomycin resistance protein/Dihydroxybiphenyl dioxygenase"/>
    <property type="match status" value="1"/>
</dbReference>
<evidence type="ECO:0000256" key="1">
    <source>
        <dbReference type="ARBA" id="ARBA00001967"/>
    </source>
</evidence>
<dbReference type="Proteomes" id="UP001595530">
    <property type="component" value="Unassembled WGS sequence"/>
</dbReference>
<reference evidence="10" key="1">
    <citation type="journal article" date="2019" name="Int. J. Syst. Evol. Microbiol.">
        <title>The Global Catalogue of Microorganisms (GCM) 10K type strain sequencing project: providing services to taxonomists for standard genome sequencing and annotation.</title>
        <authorList>
            <consortium name="The Broad Institute Genomics Platform"/>
            <consortium name="The Broad Institute Genome Sequencing Center for Infectious Disease"/>
            <person name="Wu L."/>
            <person name="Ma J."/>
        </authorList>
    </citation>
    <scope>NUCLEOTIDE SEQUENCE [LARGE SCALE GENOMIC DNA]</scope>
    <source>
        <strain evidence="10">KCTC 42986</strain>
    </source>
</reference>
<keyword evidence="10" id="KW-1185">Reference proteome</keyword>
<sequence length="133" mass="15510">MKYRLMHTMMRVVDLNRSLDFYVRLLGMQVLRRTDYPTQRFTNTFVGYGDEESETVLELTWNWDRSESYDKGDAWGHLAIGVDDIEAAVDAWRNQGVTILREPGRMRGGTRVIAFIGDPDGYKIELLQNKMQE</sequence>
<dbReference type="InterPro" id="IPR004360">
    <property type="entry name" value="Glyas_Fos-R_dOase_dom"/>
</dbReference>
<evidence type="ECO:0000256" key="3">
    <source>
        <dbReference type="ARBA" id="ARBA00030537"/>
    </source>
</evidence>
<dbReference type="Gene3D" id="3.10.180.10">
    <property type="entry name" value="2,3-Dihydroxybiphenyl 1,2-Dioxygenase, domain 1"/>
    <property type="match status" value="1"/>
</dbReference>
<gene>
    <name evidence="9" type="primary">gloA</name>
    <name evidence="9" type="ORF">ACFOFO_00475</name>
</gene>
<dbReference type="EMBL" id="JBHRTP010000002">
    <property type="protein sequence ID" value="MFC3106448.1"/>
    <property type="molecule type" value="Genomic_DNA"/>
</dbReference>
<evidence type="ECO:0000259" key="8">
    <source>
        <dbReference type="PROSITE" id="PS51819"/>
    </source>
</evidence>
<dbReference type="InterPro" id="IPR029068">
    <property type="entry name" value="Glyas_Bleomycin-R_OHBP_Dase"/>
</dbReference>
<name>A0ABV7EUN4_9BURK</name>